<keyword evidence="1" id="KW-0479">Metal-binding</keyword>
<feature type="region of interest" description="Disordered" evidence="2">
    <location>
        <begin position="1"/>
        <end position="39"/>
    </location>
</feature>
<keyword evidence="1" id="KW-0862">Zinc</keyword>
<evidence type="ECO:0000256" key="2">
    <source>
        <dbReference type="SAM" id="MobiDB-lite"/>
    </source>
</evidence>
<feature type="compositionally biased region" description="Polar residues" evidence="2">
    <location>
        <begin position="540"/>
        <end position="580"/>
    </location>
</feature>
<dbReference type="EMBL" id="JAGIXG020000031">
    <property type="protein sequence ID" value="KAI6780509.1"/>
    <property type="molecule type" value="Genomic_DNA"/>
</dbReference>
<protein>
    <recommendedName>
        <fullName evidence="3">C2H2-type domain-containing protein</fullName>
    </recommendedName>
</protein>
<dbReference type="InterPro" id="IPR039878">
    <property type="entry name" value="RBM33"/>
</dbReference>
<dbReference type="PROSITE" id="PS00028">
    <property type="entry name" value="ZINC_FINGER_C2H2_1"/>
    <property type="match status" value="2"/>
</dbReference>
<reference evidence="4" key="1">
    <citation type="journal article" date="2021" name="J Fungi (Basel)">
        <title>Genomic and Metabolomic Analyses of the Marine Fungus Emericellopsis cladophorae: Insights into Saltwater Adaptability Mechanisms and Its Biosynthetic Potential.</title>
        <authorList>
            <person name="Goncalves M.F.M."/>
            <person name="Hilario S."/>
            <person name="Van de Peer Y."/>
            <person name="Esteves A.C."/>
            <person name="Alves A."/>
        </authorList>
    </citation>
    <scope>NUCLEOTIDE SEQUENCE</scope>
    <source>
        <strain evidence="4">MUM 19.33</strain>
    </source>
</reference>
<dbReference type="InterPro" id="IPR013087">
    <property type="entry name" value="Znf_C2H2_type"/>
</dbReference>
<dbReference type="PANTHER" id="PTHR22014:SF2">
    <property type="entry name" value="RNA-BINDING PROTEIN 33"/>
    <property type="match status" value="1"/>
</dbReference>
<dbReference type="PROSITE" id="PS50157">
    <property type="entry name" value="ZINC_FINGER_C2H2_2"/>
    <property type="match status" value="2"/>
</dbReference>
<evidence type="ECO:0000259" key="3">
    <source>
        <dbReference type="PROSITE" id="PS50157"/>
    </source>
</evidence>
<dbReference type="OrthoDB" id="654211at2759"/>
<sequence length="650" mass="72794">MDPTVQSQSPHLLPQQQQQSHHQQHSQQQPQDVLAEARKNLQMLMEAGLSRDQLHQLLDTQMLQSLADPNQQQTQQQQTQQQQTQQQQTQQQQTQQQQQQQPQQQQTPDHSSTQPQQVQSQLPPLAIPPVPQCPPPPPPTAARQVDQQQRQQPTVLSPVSQNSTTHLATPANSSILRSDMKPQLPMTDDGTATLFSYPPPTAPFAHRPRFSVSSTSSGSSGHASVFSNMSSHSAMSWASAGTNGPRSQAPLPMPPQITSPTGQPVITAGPMNAPASLNKQNIYWCTSCETSFKRKYDWKRHEDEFHERWRKYPCPEPGCNRSFWGSNSFNQHHKQCHGCTTCPHAEKVVRFLRKRKYWACGFCSALHPARERHVEHVARHFESGMTKGEWMHSRVVYGLLHQPLIREAWDSLISSKQSSYSGRRPRFSWHPSKTGRAQGFLEKENPGQLQDLLEFFSGNEGEAEFIASVAYDLADIVMDNIQLTPPPFPGQPQGMQQFQDPRMSFNPMPPQPPPQQVMSNGSPNAHTSYAPAYQTPMMMPSQQYTHPTGPSPPDSTGHSPLTANHSPMTANHSPIPSTHSIKQEHPHSAAQSMETSDGVMDFDYSPVPVVFDDWESMHNQSMDEATSGQPTAQPGWGMMQYFADPRVNSC</sequence>
<feature type="compositionally biased region" description="Low complexity" evidence="2">
    <location>
        <begin position="143"/>
        <end position="152"/>
    </location>
</feature>
<evidence type="ECO:0000256" key="1">
    <source>
        <dbReference type="PROSITE-ProRule" id="PRU00042"/>
    </source>
</evidence>
<name>A0A9P9Y042_9HYPO</name>
<reference evidence="4" key="2">
    <citation type="submission" date="2022-07" db="EMBL/GenBank/DDBJ databases">
        <authorList>
            <person name="Goncalves M.F.M."/>
            <person name="Hilario S."/>
            <person name="Van De Peer Y."/>
            <person name="Esteves A.C."/>
            <person name="Alves A."/>
        </authorList>
    </citation>
    <scope>NUCLEOTIDE SEQUENCE</scope>
    <source>
        <strain evidence="4">MUM 19.33</strain>
    </source>
</reference>
<feature type="compositionally biased region" description="Low complexity" evidence="2">
    <location>
        <begin position="1"/>
        <end position="31"/>
    </location>
</feature>
<dbReference type="Gene3D" id="3.30.160.60">
    <property type="entry name" value="Classic Zinc Finger"/>
    <property type="match status" value="1"/>
</dbReference>
<organism evidence="4 5">
    <name type="scientific">Emericellopsis cladophorae</name>
    <dbReference type="NCBI Taxonomy" id="2686198"/>
    <lineage>
        <taxon>Eukaryota</taxon>
        <taxon>Fungi</taxon>
        <taxon>Dikarya</taxon>
        <taxon>Ascomycota</taxon>
        <taxon>Pezizomycotina</taxon>
        <taxon>Sordariomycetes</taxon>
        <taxon>Hypocreomycetidae</taxon>
        <taxon>Hypocreales</taxon>
        <taxon>Bionectriaceae</taxon>
        <taxon>Emericellopsis</taxon>
    </lineage>
</organism>
<dbReference type="GO" id="GO:0008270">
    <property type="term" value="F:zinc ion binding"/>
    <property type="evidence" value="ECO:0007669"/>
    <property type="project" value="UniProtKB-KW"/>
</dbReference>
<feature type="region of interest" description="Disordered" evidence="2">
    <location>
        <begin position="484"/>
        <end position="594"/>
    </location>
</feature>
<dbReference type="GeneID" id="75826670"/>
<gene>
    <name evidence="4" type="ORF">J7T54_000149</name>
</gene>
<proteinExistence type="predicted"/>
<evidence type="ECO:0000313" key="5">
    <source>
        <dbReference type="Proteomes" id="UP001055219"/>
    </source>
</evidence>
<comment type="caution">
    <text evidence="4">The sequence shown here is derived from an EMBL/GenBank/DDBJ whole genome shotgun (WGS) entry which is preliminary data.</text>
</comment>
<keyword evidence="1" id="KW-0863">Zinc-finger</keyword>
<dbReference type="GO" id="GO:0003723">
    <property type="term" value="F:RNA binding"/>
    <property type="evidence" value="ECO:0007669"/>
    <property type="project" value="TreeGrafter"/>
</dbReference>
<feature type="compositionally biased region" description="Polar residues" evidence="2">
    <location>
        <begin position="517"/>
        <end position="527"/>
    </location>
</feature>
<dbReference type="SMART" id="SM00355">
    <property type="entry name" value="ZnF_C2H2"/>
    <property type="match status" value="3"/>
</dbReference>
<dbReference type="RefSeq" id="XP_051361365.1">
    <property type="nucleotide sequence ID" value="XM_051507404.1"/>
</dbReference>
<dbReference type="AlphaFoldDB" id="A0A9P9Y042"/>
<dbReference type="Proteomes" id="UP001055219">
    <property type="component" value="Unassembled WGS sequence"/>
</dbReference>
<feature type="compositionally biased region" description="Pro residues" evidence="2">
    <location>
        <begin position="125"/>
        <end position="140"/>
    </location>
</feature>
<keyword evidence="5" id="KW-1185">Reference proteome</keyword>
<evidence type="ECO:0000313" key="4">
    <source>
        <dbReference type="EMBL" id="KAI6780509.1"/>
    </source>
</evidence>
<feature type="domain" description="C2H2-type" evidence="3">
    <location>
        <begin position="283"/>
        <end position="311"/>
    </location>
</feature>
<accession>A0A9P9Y042</accession>
<feature type="domain" description="C2H2-type" evidence="3">
    <location>
        <begin position="312"/>
        <end position="337"/>
    </location>
</feature>
<feature type="region of interest" description="Disordered" evidence="2">
    <location>
        <begin position="99"/>
        <end position="193"/>
    </location>
</feature>
<feature type="compositionally biased region" description="Polar residues" evidence="2">
    <location>
        <begin position="153"/>
        <end position="176"/>
    </location>
</feature>
<dbReference type="PANTHER" id="PTHR22014">
    <property type="entry name" value="RNA-BINDING PROTEIN 33"/>
    <property type="match status" value="1"/>
</dbReference>
<feature type="compositionally biased region" description="Low complexity" evidence="2">
    <location>
        <begin position="99"/>
        <end position="124"/>
    </location>
</feature>